<feature type="non-terminal residue" evidence="1">
    <location>
        <position position="204"/>
    </location>
</feature>
<dbReference type="PANTHER" id="PTHR37833">
    <property type="entry name" value="LIPOPROTEIN-RELATED"/>
    <property type="match status" value="1"/>
</dbReference>
<dbReference type="Gene3D" id="2.60.40.10">
    <property type="entry name" value="Immunoglobulins"/>
    <property type="match status" value="1"/>
</dbReference>
<feature type="non-terminal residue" evidence="1">
    <location>
        <position position="1"/>
    </location>
</feature>
<comment type="caution">
    <text evidence="1">The sequence shown here is derived from an EMBL/GenBank/DDBJ whole genome shotgun (WGS) entry which is preliminary data.</text>
</comment>
<organism evidence="1">
    <name type="scientific">marine sediment metagenome</name>
    <dbReference type="NCBI Taxonomy" id="412755"/>
    <lineage>
        <taxon>unclassified sequences</taxon>
        <taxon>metagenomes</taxon>
        <taxon>ecological metagenomes</taxon>
    </lineage>
</organism>
<accession>X1LNF2</accession>
<dbReference type="EMBL" id="BARV01012436">
    <property type="protein sequence ID" value="GAI03915.1"/>
    <property type="molecule type" value="Genomic_DNA"/>
</dbReference>
<dbReference type="PANTHER" id="PTHR37833:SF1">
    <property type="entry name" value="SIGNAL PEPTIDE PROTEIN"/>
    <property type="match status" value="1"/>
</dbReference>
<sequence length="204" mass="22766">GLNSPFGDSLLRFKGIEMSHPGMKIRVKQAVKPGESVEAVIEWDTQGIAGDMEGVAVILTNDPLQPRVNLTLKGRIIPPIQVLPRPVFYLSQFQGEQSTTEFTIQNNQEKTLSIKRLELLGDHFEARVETQDVGKKWSLIVTIPASTPSGRFREALKIHTDDDQNPSIYVQVNVLVKPDIFINPDAVDFGRISRARIKSNPQVL</sequence>
<proteinExistence type="predicted"/>
<name>X1LNF2_9ZZZZ</name>
<protein>
    <recommendedName>
        <fullName evidence="2">DUF1573 domain-containing protein</fullName>
    </recommendedName>
</protein>
<dbReference type="AlphaFoldDB" id="X1LNF2"/>
<evidence type="ECO:0008006" key="2">
    <source>
        <dbReference type="Google" id="ProtNLM"/>
    </source>
</evidence>
<evidence type="ECO:0000313" key="1">
    <source>
        <dbReference type="EMBL" id="GAI03915.1"/>
    </source>
</evidence>
<dbReference type="InterPro" id="IPR013783">
    <property type="entry name" value="Ig-like_fold"/>
</dbReference>
<gene>
    <name evidence="1" type="ORF">S06H3_23034</name>
</gene>
<reference evidence="1" key="1">
    <citation type="journal article" date="2014" name="Front. Microbiol.">
        <title>High frequency of phylogenetically diverse reductive dehalogenase-homologous genes in deep subseafloor sedimentary metagenomes.</title>
        <authorList>
            <person name="Kawai M."/>
            <person name="Futagami T."/>
            <person name="Toyoda A."/>
            <person name="Takaki Y."/>
            <person name="Nishi S."/>
            <person name="Hori S."/>
            <person name="Arai W."/>
            <person name="Tsubouchi T."/>
            <person name="Morono Y."/>
            <person name="Uchiyama I."/>
            <person name="Ito T."/>
            <person name="Fujiyama A."/>
            <person name="Inagaki F."/>
            <person name="Takami H."/>
        </authorList>
    </citation>
    <scope>NUCLEOTIDE SEQUENCE</scope>
    <source>
        <strain evidence="1">Expedition CK06-06</strain>
    </source>
</reference>